<keyword evidence="3" id="KW-1185">Reference proteome</keyword>
<feature type="region of interest" description="Disordered" evidence="1">
    <location>
        <begin position="18"/>
        <end position="47"/>
    </location>
</feature>
<feature type="compositionally biased region" description="Basic and acidic residues" evidence="1">
    <location>
        <begin position="18"/>
        <end position="29"/>
    </location>
</feature>
<comment type="caution">
    <text evidence="2">The sequence shown here is derived from an EMBL/GenBank/DDBJ whole genome shotgun (WGS) entry which is preliminary data.</text>
</comment>
<sequence length="121" mass="13448">MDPISALNQAMLLLREQLAEKSPRNERSSGRQARAVSPPTTSVSRDVSVEDAIRKQVKALRASGIEDEGQLFRVAIGILLQREFGAGLGNDPAFQQMGDWVCACLQEQEHTRRMLRTLIDT</sequence>
<evidence type="ECO:0000313" key="2">
    <source>
        <dbReference type="EMBL" id="MDR6411325.1"/>
    </source>
</evidence>
<dbReference type="RefSeq" id="WP_310124419.1">
    <property type="nucleotide sequence ID" value="NZ_JAVDQV010000011.1"/>
</dbReference>
<accession>A0ABU1LX43</accession>
<evidence type="ECO:0000256" key="1">
    <source>
        <dbReference type="SAM" id="MobiDB-lite"/>
    </source>
</evidence>
<dbReference type="Proteomes" id="UP001264340">
    <property type="component" value="Unassembled WGS sequence"/>
</dbReference>
<organism evidence="2 3">
    <name type="scientific">Paraburkholderia terricola</name>
    <dbReference type="NCBI Taxonomy" id="169427"/>
    <lineage>
        <taxon>Bacteria</taxon>
        <taxon>Pseudomonadati</taxon>
        <taxon>Pseudomonadota</taxon>
        <taxon>Betaproteobacteria</taxon>
        <taxon>Burkholderiales</taxon>
        <taxon>Burkholderiaceae</taxon>
        <taxon>Paraburkholderia</taxon>
    </lineage>
</organism>
<protein>
    <submittedName>
        <fullName evidence="2">Uncharacterized protein</fullName>
    </submittedName>
</protein>
<dbReference type="EMBL" id="JAVDRP010000010">
    <property type="protein sequence ID" value="MDR6411325.1"/>
    <property type="molecule type" value="Genomic_DNA"/>
</dbReference>
<name>A0ABU1LX43_9BURK</name>
<reference evidence="2 3" key="1">
    <citation type="submission" date="2023-07" db="EMBL/GenBank/DDBJ databases">
        <title>Sorghum-associated microbial communities from plants grown in Nebraska, USA.</title>
        <authorList>
            <person name="Schachtman D."/>
        </authorList>
    </citation>
    <scope>NUCLEOTIDE SEQUENCE [LARGE SCALE GENOMIC DNA]</scope>
    <source>
        <strain evidence="2 3">DS1316</strain>
    </source>
</reference>
<proteinExistence type="predicted"/>
<gene>
    <name evidence="2" type="ORF">J2804_004753</name>
</gene>
<evidence type="ECO:0000313" key="3">
    <source>
        <dbReference type="Proteomes" id="UP001264340"/>
    </source>
</evidence>